<dbReference type="PANTHER" id="PTHR33625:SF3">
    <property type="entry name" value="OS04G0550700 PROTEIN"/>
    <property type="match status" value="1"/>
</dbReference>
<dbReference type="AlphaFoldDB" id="A0A5A7QNM7"/>
<name>A0A5A7QNM7_STRAF</name>
<evidence type="ECO:0000313" key="2">
    <source>
        <dbReference type="EMBL" id="GER46538.1"/>
    </source>
</evidence>
<gene>
    <name evidence="2" type="ORF">STAS_23584</name>
</gene>
<sequence>MRWSFSGNGGMRGGSGRGSRSLRSIHRSIRTGGGAPPEPFSRSASSTTDSREAKQLVKNQSAGLNLSSNDPYNNSNKNESPTFSTMIDFPRSGASAPATRGACADDDVEWECLDVGNGDERGIAFDCDFVFGTVPSRDEVNYAISALQQAFRPVSPAYIATEKLTVVKSEDQSTEKSEKINSSSSSEFDWIEPSPTLGSSRKLCPYGPERRMVIALSSDRTVWEAVLNNEAVKEELRGSISRVNDEGDKAVHKASDDDNNPAKGLFLNWFFSNAKEKIMQLIDMMVQLANMVFQPANEEKKGGAIDPMQEKLKTSLLLSIAVLLIVVVNRAKSA</sequence>
<organism evidence="2 3">
    <name type="scientific">Striga asiatica</name>
    <name type="common">Asiatic witchweed</name>
    <name type="synonym">Buchnera asiatica</name>
    <dbReference type="NCBI Taxonomy" id="4170"/>
    <lineage>
        <taxon>Eukaryota</taxon>
        <taxon>Viridiplantae</taxon>
        <taxon>Streptophyta</taxon>
        <taxon>Embryophyta</taxon>
        <taxon>Tracheophyta</taxon>
        <taxon>Spermatophyta</taxon>
        <taxon>Magnoliopsida</taxon>
        <taxon>eudicotyledons</taxon>
        <taxon>Gunneridae</taxon>
        <taxon>Pentapetalae</taxon>
        <taxon>asterids</taxon>
        <taxon>lamiids</taxon>
        <taxon>Lamiales</taxon>
        <taxon>Orobanchaceae</taxon>
        <taxon>Buchnereae</taxon>
        <taxon>Striga</taxon>
    </lineage>
</organism>
<protein>
    <submittedName>
        <fullName evidence="2">Uncharacterized protein</fullName>
    </submittedName>
</protein>
<comment type="caution">
    <text evidence="2">The sequence shown here is derived from an EMBL/GenBank/DDBJ whole genome shotgun (WGS) entry which is preliminary data.</text>
</comment>
<feature type="region of interest" description="Disordered" evidence="1">
    <location>
        <begin position="168"/>
        <end position="187"/>
    </location>
</feature>
<proteinExistence type="predicted"/>
<accession>A0A5A7QNM7</accession>
<reference evidence="3" key="1">
    <citation type="journal article" date="2019" name="Curr. Biol.">
        <title>Genome Sequence of Striga asiatica Provides Insight into the Evolution of Plant Parasitism.</title>
        <authorList>
            <person name="Yoshida S."/>
            <person name="Kim S."/>
            <person name="Wafula E.K."/>
            <person name="Tanskanen J."/>
            <person name="Kim Y.M."/>
            <person name="Honaas L."/>
            <person name="Yang Z."/>
            <person name="Spallek T."/>
            <person name="Conn C.E."/>
            <person name="Ichihashi Y."/>
            <person name="Cheong K."/>
            <person name="Cui S."/>
            <person name="Der J.P."/>
            <person name="Gundlach H."/>
            <person name="Jiao Y."/>
            <person name="Hori C."/>
            <person name="Ishida J.K."/>
            <person name="Kasahara H."/>
            <person name="Kiba T."/>
            <person name="Kim M.S."/>
            <person name="Koo N."/>
            <person name="Laohavisit A."/>
            <person name="Lee Y.H."/>
            <person name="Lumba S."/>
            <person name="McCourt P."/>
            <person name="Mortimer J.C."/>
            <person name="Mutuku J.M."/>
            <person name="Nomura T."/>
            <person name="Sasaki-Sekimoto Y."/>
            <person name="Seto Y."/>
            <person name="Wang Y."/>
            <person name="Wakatake T."/>
            <person name="Sakakibara H."/>
            <person name="Demura T."/>
            <person name="Yamaguchi S."/>
            <person name="Yoneyama K."/>
            <person name="Manabe R.I."/>
            <person name="Nelson D.C."/>
            <person name="Schulman A.H."/>
            <person name="Timko M.P."/>
            <person name="dePamphilis C.W."/>
            <person name="Choi D."/>
            <person name="Shirasu K."/>
        </authorList>
    </citation>
    <scope>NUCLEOTIDE SEQUENCE [LARGE SCALE GENOMIC DNA]</scope>
    <source>
        <strain evidence="3">cv. UVA1</strain>
    </source>
</reference>
<dbReference type="EMBL" id="BKCP01007626">
    <property type="protein sequence ID" value="GER46538.1"/>
    <property type="molecule type" value="Genomic_DNA"/>
</dbReference>
<feature type="compositionally biased region" description="Polar residues" evidence="1">
    <location>
        <begin position="57"/>
        <end position="85"/>
    </location>
</feature>
<evidence type="ECO:0000313" key="3">
    <source>
        <dbReference type="Proteomes" id="UP000325081"/>
    </source>
</evidence>
<evidence type="ECO:0000256" key="1">
    <source>
        <dbReference type="SAM" id="MobiDB-lite"/>
    </source>
</evidence>
<feature type="region of interest" description="Disordered" evidence="1">
    <location>
        <begin position="1"/>
        <end position="101"/>
    </location>
</feature>
<feature type="compositionally biased region" description="Basic and acidic residues" evidence="1">
    <location>
        <begin position="168"/>
        <end position="179"/>
    </location>
</feature>
<keyword evidence="3" id="KW-1185">Reference proteome</keyword>
<dbReference type="PANTHER" id="PTHR33625">
    <property type="entry name" value="OS08G0179900 PROTEIN"/>
    <property type="match status" value="1"/>
</dbReference>
<dbReference type="Proteomes" id="UP000325081">
    <property type="component" value="Unassembled WGS sequence"/>
</dbReference>
<feature type="compositionally biased region" description="Gly residues" evidence="1">
    <location>
        <begin position="7"/>
        <end position="17"/>
    </location>
</feature>
<dbReference type="OrthoDB" id="737041at2759"/>